<dbReference type="RefSeq" id="WP_090476933.1">
    <property type="nucleotide sequence ID" value="NZ_LT629710.1"/>
</dbReference>
<evidence type="ECO:0000256" key="5">
    <source>
        <dbReference type="SAM" id="MobiDB-lite"/>
    </source>
</evidence>
<keyword evidence="3 6" id="KW-1133">Transmembrane helix</keyword>
<evidence type="ECO:0000256" key="2">
    <source>
        <dbReference type="ARBA" id="ARBA00022692"/>
    </source>
</evidence>
<dbReference type="GO" id="GO:0016020">
    <property type="term" value="C:membrane"/>
    <property type="evidence" value="ECO:0007669"/>
    <property type="project" value="UniProtKB-SubCell"/>
</dbReference>
<evidence type="ECO:0000256" key="4">
    <source>
        <dbReference type="ARBA" id="ARBA00023136"/>
    </source>
</evidence>
<dbReference type="EMBL" id="LT629710">
    <property type="protein sequence ID" value="SDP08646.1"/>
    <property type="molecule type" value="Genomic_DNA"/>
</dbReference>
<keyword evidence="4 6" id="KW-0472">Membrane</keyword>
<keyword evidence="2 6" id="KW-0812">Transmembrane</keyword>
<dbReference type="InterPro" id="IPR007829">
    <property type="entry name" value="TM2"/>
</dbReference>
<dbReference type="Proteomes" id="UP000198741">
    <property type="component" value="Chromosome I"/>
</dbReference>
<gene>
    <name evidence="8" type="ORF">SAMN04515671_2905</name>
</gene>
<dbReference type="PANTHER" id="PTHR21016:SF25">
    <property type="entry name" value="TM2 DOMAIN-CONTAINING PROTEIN DDB_G0277895-RELATED"/>
    <property type="match status" value="1"/>
</dbReference>
<dbReference type="PANTHER" id="PTHR21016">
    <property type="entry name" value="BETA-AMYLOID BINDING PROTEIN-RELATED"/>
    <property type="match status" value="1"/>
</dbReference>
<feature type="compositionally biased region" description="Low complexity" evidence="5">
    <location>
        <begin position="10"/>
        <end position="23"/>
    </location>
</feature>
<feature type="region of interest" description="Disordered" evidence="5">
    <location>
        <begin position="1"/>
        <end position="23"/>
    </location>
</feature>
<evidence type="ECO:0000256" key="3">
    <source>
        <dbReference type="ARBA" id="ARBA00022989"/>
    </source>
</evidence>
<keyword evidence="9" id="KW-1185">Reference proteome</keyword>
<reference evidence="8 9" key="1">
    <citation type="submission" date="2016-10" db="EMBL/GenBank/DDBJ databases">
        <authorList>
            <person name="de Groot N.N."/>
        </authorList>
    </citation>
    <scope>NUCLEOTIDE SEQUENCE [LARGE SCALE GENOMIC DNA]</scope>
    <source>
        <strain evidence="9">P4-7,KCTC 19426,CECT 7604</strain>
    </source>
</reference>
<evidence type="ECO:0000256" key="6">
    <source>
        <dbReference type="SAM" id="Phobius"/>
    </source>
</evidence>
<accession>A0A1H0PVS3</accession>
<feature type="transmembrane region" description="Helical" evidence="6">
    <location>
        <begin position="67"/>
        <end position="86"/>
    </location>
</feature>
<evidence type="ECO:0000256" key="1">
    <source>
        <dbReference type="ARBA" id="ARBA00004141"/>
    </source>
</evidence>
<proteinExistence type="predicted"/>
<protein>
    <submittedName>
        <fullName evidence="8">TM2 domain-containing protein</fullName>
    </submittedName>
</protein>
<feature type="transmembrane region" description="Helical" evidence="6">
    <location>
        <begin position="93"/>
        <end position="115"/>
    </location>
</feature>
<evidence type="ECO:0000313" key="8">
    <source>
        <dbReference type="EMBL" id="SDP08646.1"/>
    </source>
</evidence>
<organism evidence="8 9">
    <name type="scientific">Nakamurella panacisegetis</name>
    <dbReference type="NCBI Taxonomy" id="1090615"/>
    <lineage>
        <taxon>Bacteria</taxon>
        <taxon>Bacillati</taxon>
        <taxon>Actinomycetota</taxon>
        <taxon>Actinomycetes</taxon>
        <taxon>Nakamurellales</taxon>
        <taxon>Nakamurellaceae</taxon>
        <taxon>Nakamurella</taxon>
    </lineage>
</organism>
<evidence type="ECO:0000259" key="7">
    <source>
        <dbReference type="Pfam" id="PF05154"/>
    </source>
</evidence>
<evidence type="ECO:0000313" key="9">
    <source>
        <dbReference type="Proteomes" id="UP000198741"/>
    </source>
</evidence>
<dbReference type="InterPro" id="IPR050932">
    <property type="entry name" value="TM2D1-3-like"/>
</dbReference>
<dbReference type="OrthoDB" id="2004788at2"/>
<feature type="domain" description="TM2" evidence="7">
    <location>
        <begin position="63"/>
        <end position="111"/>
    </location>
</feature>
<sequence>MTEPLPSPYATSQPSAATYPAPPQYAEQPVAPYPAAYPPVVAPGPSVVYVQAPAPVAGPYVPQKSVGVAYVLWFFLGALGVHQFYLGKTGRGILYLFTLGGFLIGLAIDLFTMAAQVRQVNAQRAVGIR</sequence>
<dbReference type="AlphaFoldDB" id="A0A1H0PVS3"/>
<dbReference type="Pfam" id="PF05154">
    <property type="entry name" value="TM2"/>
    <property type="match status" value="1"/>
</dbReference>
<comment type="subcellular location">
    <subcellularLocation>
        <location evidence="1">Membrane</location>
        <topology evidence="1">Multi-pass membrane protein</topology>
    </subcellularLocation>
</comment>
<name>A0A1H0PVS3_9ACTN</name>